<dbReference type="SUPFAM" id="SSF52540">
    <property type="entry name" value="P-loop containing nucleoside triphosphate hydrolases"/>
    <property type="match status" value="1"/>
</dbReference>
<evidence type="ECO:0000313" key="5">
    <source>
        <dbReference type="Proteomes" id="UP001162483"/>
    </source>
</evidence>
<dbReference type="EMBL" id="CATNWA010012293">
    <property type="protein sequence ID" value="CAI9563139.1"/>
    <property type="molecule type" value="Genomic_DNA"/>
</dbReference>
<dbReference type="PANTHER" id="PTHR23359">
    <property type="entry name" value="NUCLEOTIDE KINASE"/>
    <property type="match status" value="1"/>
</dbReference>
<evidence type="ECO:0000256" key="1">
    <source>
        <dbReference type="ARBA" id="ARBA00022679"/>
    </source>
</evidence>
<dbReference type="InterPro" id="IPR000850">
    <property type="entry name" value="Adenylat/UMP-CMP_kin"/>
</dbReference>
<organism evidence="4 5">
    <name type="scientific">Staurois parvus</name>
    <dbReference type="NCBI Taxonomy" id="386267"/>
    <lineage>
        <taxon>Eukaryota</taxon>
        <taxon>Metazoa</taxon>
        <taxon>Chordata</taxon>
        <taxon>Craniata</taxon>
        <taxon>Vertebrata</taxon>
        <taxon>Euteleostomi</taxon>
        <taxon>Amphibia</taxon>
        <taxon>Batrachia</taxon>
        <taxon>Anura</taxon>
        <taxon>Neobatrachia</taxon>
        <taxon>Ranoidea</taxon>
        <taxon>Ranidae</taxon>
        <taxon>Staurois</taxon>
    </lineage>
</organism>
<keyword evidence="1" id="KW-0808">Transferase</keyword>
<comment type="caution">
    <text evidence="4">The sequence shown here is derived from an EMBL/GenBank/DDBJ whole genome shotgun (WGS) entry which is preliminary data.</text>
</comment>
<evidence type="ECO:0000256" key="2">
    <source>
        <dbReference type="ARBA" id="ARBA00022741"/>
    </source>
</evidence>
<sequence length="170" mass="19301">MFASIYGLKRLSMGDAIRSVLENQPDTELALDIKGLLVKGLAVPDELAIRCLEVALMDLPCNTTGVVLDGYPATEQQAVLLQACSIIPIKIFELEIPMKEILNRGQLDKKESKRPYPVHDSAQILTVKNSNYKQGIQHIKEYYMMQHQNWCEVDATRSKWWVSNKILEEV</sequence>
<evidence type="ECO:0008006" key="6">
    <source>
        <dbReference type="Google" id="ProtNLM"/>
    </source>
</evidence>
<keyword evidence="5" id="KW-1185">Reference proteome</keyword>
<reference evidence="4" key="1">
    <citation type="submission" date="2023-05" db="EMBL/GenBank/DDBJ databases">
        <authorList>
            <person name="Stuckert A."/>
        </authorList>
    </citation>
    <scope>NUCLEOTIDE SEQUENCE</scope>
</reference>
<dbReference type="InterPro" id="IPR027417">
    <property type="entry name" value="P-loop_NTPase"/>
</dbReference>
<name>A0ABN9CSN0_9NEOB</name>
<dbReference type="Pfam" id="PF00406">
    <property type="entry name" value="ADK"/>
    <property type="match status" value="1"/>
</dbReference>
<evidence type="ECO:0000256" key="3">
    <source>
        <dbReference type="ARBA" id="ARBA00022777"/>
    </source>
</evidence>
<protein>
    <recommendedName>
        <fullName evidence="6">Adenylate kinase</fullName>
    </recommendedName>
</protein>
<feature type="non-terminal residue" evidence="4">
    <location>
        <position position="170"/>
    </location>
</feature>
<keyword evidence="2" id="KW-0547">Nucleotide-binding</keyword>
<evidence type="ECO:0000313" key="4">
    <source>
        <dbReference type="EMBL" id="CAI9563139.1"/>
    </source>
</evidence>
<dbReference type="Proteomes" id="UP001162483">
    <property type="component" value="Unassembled WGS sequence"/>
</dbReference>
<dbReference type="Gene3D" id="3.40.50.300">
    <property type="entry name" value="P-loop containing nucleotide triphosphate hydrolases"/>
    <property type="match status" value="1"/>
</dbReference>
<keyword evidence="3" id="KW-0418">Kinase</keyword>
<accession>A0ABN9CSN0</accession>
<gene>
    <name evidence="4" type="ORF">SPARVUS_LOCUS5701923</name>
</gene>
<proteinExistence type="predicted"/>